<organism evidence="3">
    <name type="scientific">uncultured Caudovirales phage</name>
    <dbReference type="NCBI Taxonomy" id="2100421"/>
    <lineage>
        <taxon>Viruses</taxon>
        <taxon>Duplodnaviria</taxon>
        <taxon>Heunggongvirae</taxon>
        <taxon>Uroviricota</taxon>
        <taxon>Caudoviricetes</taxon>
        <taxon>Peduoviridae</taxon>
        <taxon>Maltschvirus</taxon>
        <taxon>Maltschvirus maltsch</taxon>
    </lineage>
</organism>
<dbReference type="EMBL" id="LR796776">
    <property type="protein sequence ID" value="CAB4165812.1"/>
    <property type="molecule type" value="Genomic_DNA"/>
</dbReference>
<accession>A0A6J5R0K5</accession>
<evidence type="ECO:0000313" key="1">
    <source>
        <dbReference type="EMBL" id="CAB4163948.1"/>
    </source>
</evidence>
<evidence type="ECO:0000313" key="2">
    <source>
        <dbReference type="EMBL" id="CAB4165812.1"/>
    </source>
</evidence>
<evidence type="ECO:0000313" key="3">
    <source>
        <dbReference type="EMBL" id="CAB4186958.1"/>
    </source>
</evidence>
<gene>
    <name evidence="3" type="ORF">UFOVP1146_304</name>
    <name evidence="4" type="ORF">UFOVP1638_261</name>
    <name evidence="1" type="ORF">UFOVP812_217</name>
    <name evidence="2" type="ORF">UFOVP818_348</name>
</gene>
<dbReference type="EMBL" id="LR797502">
    <property type="protein sequence ID" value="CAB4221320.1"/>
    <property type="molecule type" value="Genomic_DNA"/>
</dbReference>
<evidence type="ECO:0000313" key="4">
    <source>
        <dbReference type="EMBL" id="CAB4221320.1"/>
    </source>
</evidence>
<reference evidence="3" key="1">
    <citation type="submission" date="2020-05" db="EMBL/GenBank/DDBJ databases">
        <authorList>
            <person name="Chiriac C."/>
            <person name="Salcher M."/>
            <person name="Ghai R."/>
            <person name="Kavagutti S V."/>
        </authorList>
    </citation>
    <scope>NUCLEOTIDE SEQUENCE</scope>
</reference>
<dbReference type="EMBL" id="LR796758">
    <property type="protein sequence ID" value="CAB4163948.1"/>
    <property type="molecule type" value="Genomic_DNA"/>
</dbReference>
<sequence>MNYQIPAEGILKQGDWGDSKMYIVQCTCCGSDCEHNVWVEAEGTEVTVTTYAKQKTKWWELNRFQIIWCLLTRGYVEYEASIIMTKQQALNYAETLKLAITDVEDFRKKNVEN</sequence>
<proteinExistence type="predicted"/>
<protein>
    <submittedName>
        <fullName evidence="3">Uncharacterized protein</fullName>
    </submittedName>
</protein>
<name>A0A6J5R0K5_9CAUD</name>
<dbReference type="EMBL" id="LR797099">
    <property type="protein sequence ID" value="CAB4186958.1"/>
    <property type="molecule type" value="Genomic_DNA"/>
</dbReference>